<name>A0ABY7CTH0_9BASI</name>
<keyword evidence="3" id="KW-1185">Reference proteome</keyword>
<dbReference type="EMBL" id="CP110427">
    <property type="protein sequence ID" value="WAQ87065.1"/>
    <property type="molecule type" value="Genomic_DNA"/>
</dbReference>
<gene>
    <name evidence="2" type="ORF">PtA15_7A794</name>
</gene>
<dbReference type="Proteomes" id="UP001164743">
    <property type="component" value="Chromosome 7A"/>
</dbReference>
<proteinExistence type="predicted"/>
<accession>A0ABY7CTH0</accession>
<evidence type="ECO:0000313" key="2">
    <source>
        <dbReference type="EMBL" id="WAQ87065.1"/>
    </source>
</evidence>
<evidence type="ECO:0000313" key="3">
    <source>
        <dbReference type="Proteomes" id="UP001164743"/>
    </source>
</evidence>
<sequence>MHLMGTRAANLAVKMAAGLSTGNTGRQVDGEASGQSQGVTGTQDQSEAPAPPEEERAGGGAADEPAPAPPKKLKKGTVNAPVRRSTRAALKRPGEQERDDDQRGGEDHKEERGTGLE</sequence>
<evidence type="ECO:0000256" key="1">
    <source>
        <dbReference type="SAM" id="MobiDB-lite"/>
    </source>
</evidence>
<feature type="compositionally biased region" description="Basic and acidic residues" evidence="1">
    <location>
        <begin position="92"/>
        <end position="117"/>
    </location>
</feature>
<feature type="region of interest" description="Disordered" evidence="1">
    <location>
        <begin position="21"/>
        <end position="117"/>
    </location>
</feature>
<reference evidence="2" key="1">
    <citation type="submission" date="2022-10" db="EMBL/GenBank/DDBJ databases">
        <title>Puccinia triticina Genome sequencing and assembly.</title>
        <authorList>
            <person name="Li C."/>
        </authorList>
    </citation>
    <scope>NUCLEOTIDE SEQUENCE</scope>
    <source>
        <strain evidence="2">Pt15</strain>
    </source>
</reference>
<protein>
    <submittedName>
        <fullName evidence="2">Uncharacterized protein</fullName>
    </submittedName>
</protein>
<organism evidence="2 3">
    <name type="scientific">Puccinia triticina</name>
    <dbReference type="NCBI Taxonomy" id="208348"/>
    <lineage>
        <taxon>Eukaryota</taxon>
        <taxon>Fungi</taxon>
        <taxon>Dikarya</taxon>
        <taxon>Basidiomycota</taxon>
        <taxon>Pucciniomycotina</taxon>
        <taxon>Pucciniomycetes</taxon>
        <taxon>Pucciniales</taxon>
        <taxon>Pucciniaceae</taxon>
        <taxon>Puccinia</taxon>
    </lineage>
</organism>
<dbReference type="GeneID" id="77812333"/>
<feature type="compositionally biased region" description="Polar residues" evidence="1">
    <location>
        <begin position="33"/>
        <end position="46"/>
    </location>
</feature>
<dbReference type="RefSeq" id="XP_053022620.1">
    <property type="nucleotide sequence ID" value="XM_053171438.1"/>
</dbReference>